<evidence type="ECO:0000313" key="1">
    <source>
        <dbReference type="EMBL" id="QTG15693.1"/>
    </source>
</evidence>
<organism evidence="1 2">
    <name type="scientific">Agrobacterium tumefaciens</name>
    <dbReference type="NCBI Taxonomy" id="358"/>
    <lineage>
        <taxon>Bacteria</taxon>
        <taxon>Pseudomonadati</taxon>
        <taxon>Pseudomonadota</taxon>
        <taxon>Alphaproteobacteria</taxon>
        <taxon>Hyphomicrobiales</taxon>
        <taxon>Rhizobiaceae</taxon>
        <taxon>Rhizobium/Agrobacterium group</taxon>
        <taxon>Agrobacterium</taxon>
        <taxon>Agrobacterium tumefaciens complex</taxon>
    </lineage>
</organism>
<gene>
    <name evidence="1" type="ORF">G6M86_20845</name>
</gene>
<name>A0AAJ4N6F9_AGRTU</name>
<dbReference type="RefSeq" id="WP_333722209.1">
    <property type="nucleotide sequence ID" value="NZ_CP049217.1"/>
</dbReference>
<dbReference type="EMBL" id="CP049217">
    <property type="protein sequence ID" value="QTG15693.1"/>
    <property type="molecule type" value="Genomic_DNA"/>
</dbReference>
<dbReference type="AlphaFoldDB" id="A0AAJ4N6F9"/>
<sequence length="52" mass="5407">MAKKKPKGGVKIDIGLNKTKGGIAKSAVKQDTGKIAADSLMGRLAEPLKKSK</sequence>
<evidence type="ECO:0000313" key="2">
    <source>
        <dbReference type="Proteomes" id="UP000663946"/>
    </source>
</evidence>
<accession>A0AAJ4N6F9</accession>
<dbReference type="Proteomes" id="UP000663946">
    <property type="component" value="Chromosome 2"/>
</dbReference>
<proteinExistence type="predicted"/>
<protein>
    <submittedName>
        <fullName evidence="1">Uncharacterized protein</fullName>
    </submittedName>
</protein>
<reference evidence="1" key="1">
    <citation type="submission" date="2020-02" db="EMBL/GenBank/DDBJ databases">
        <title>Unexpected conservation and global transmission of agrobacterial virulence plasmids.</title>
        <authorList>
            <person name="Weisberg A.J."/>
            <person name="Davis E.W. II"/>
            <person name="Tabima J.R."/>
            <person name="Belcher M.S."/>
            <person name="Miller M."/>
            <person name="Kuo C.-H."/>
            <person name="Loper J.E."/>
            <person name="Grunwald N.J."/>
            <person name="Putnam M.L."/>
            <person name="Chang J.H."/>
        </authorList>
    </citation>
    <scope>NUCLEOTIDE SEQUENCE</scope>
    <source>
        <strain evidence="1">Q15/94</strain>
    </source>
</reference>